<feature type="non-terminal residue" evidence="2">
    <location>
        <position position="1"/>
    </location>
</feature>
<reference evidence="2" key="1">
    <citation type="submission" date="2021-02" db="EMBL/GenBank/DDBJ databases">
        <authorList>
            <person name="Dougan E. K."/>
            <person name="Rhodes N."/>
            <person name="Thang M."/>
            <person name="Chan C."/>
        </authorList>
    </citation>
    <scope>NUCLEOTIDE SEQUENCE</scope>
</reference>
<keyword evidence="3" id="KW-1185">Reference proteome</keyword>
<dbReference type="OrthoDB" id="448295at2759"/>
<protein>
    <submittedName>
        <fullName evidence="2">Uncharacterized protein</fullName>
    </submittedName>
</protein>
<gene>
    <name evidence="2" type="ORF">SPIL2461_LOCUS6437</name>
</gene>
<dbReference type="AlphaFoldDB" id="A0A812MWQ2"/>
<name>A0A812MWQ2_SYMPI</name>
<sequence length="629" mass="70226">LAGGTQSVRLKSWDEPLRYPLVEESKVRENFQQLLQICRACNTPPPPEFEARYFASILTGADIRIGQLFPRVRVHWTFYLAQPWTRLDPEVTDDQRGVIQFAHATDTGGVAGIVRHRFVVPATLADGNDAVGHYRQGTLWSDAESLTSLRDRAAMSGKWKQPLIILGECLVADTHYTMKSGGGLDAQNRSQVAGAVRMRKDKKWVFHSSLRRITGITVTVVKQYTSRRDAAGLPQFHLGLLHQPHPPSLLPIPEARRRSRTPPPNKEKFSNFRPPKTWKMTEDEWDSNKIYGLTLPRIVANNRCTRELGIEGLPVFDVPLVSVIGQQHENWALRMMAHGRRVSWENFRSRQVFAGILLRLIRGDLVSPDGQDFVTIMNAEHKKRHPQKELHDWEARYDTLKHVAEELAVEFRKRAPVRANAALLGRLQELEIENAALKRPSSTSTPPGRKATLKSSASVPTSSDKSGKGSTKRRLPFHEAPAGPEHDPLHGLMDEEEGNPDDVPTEPMTPPLEDQTFGDEDAEDPNSTYARFLCSSESQRFLESCSITKFNITSVNQWLAGTRLGKSKKKALDLALSEFTAAAGKLDAGSKRPVDSTAVEWGLSVTLAAKLNKACLTRLIAGAHLLSQE</sequence>
<comment type="caution">
    <text evidence="2">The sequence shown here is derived from an EMBL/GenBank/DDBJ whole genome shotgun (WGS) entry which is preliminary data.</text>
</comment>
<evidence type="ECO:0000256" key="1">
    <source>
        <dbReference type="SAM" id="MobiDB-lite"/>
    </source>
</evidence>
<evidence type="ECO:0000313" key="2">
    <source>
        <dbReference type="EMBL" id="CAE7286575.1"/>
    </source>
</evidence>
<evidence type="ECO:0000313" key="3">
    <source>
        <dbReference type="Proteomes" id="UP000649617"/>
    </source>
</evidence>
<feature type="compositionally biased region" description="Acidic residues" evidence="1">
    <location>
        <begin position="494"/>
        <end position="504"/>
    </location>
</feature>
<dbReference type="EMBL" id="CAJNIZ010009701">
    <property type="protein sequence ID" value="CAE7286575.1"/>
    <property type="molecule type" value="Genomic_DNA"/>
</dbReference>
<proteinExistence type="predicted"/>
<feature type="region of interest" description="Disordered" evidence="1">
    <location>
        <begin position="437"/>
        <end position="524"/>
    </location>
</feature>
<feature type="region of interest" description="Disordered" evidence="1">
    <location>
        <begin position="247"/>
        <end position="274"/>
    </location>
</feature>
<feature type="compositionally biased region" description="Basic and acidic residues" evidence="1">
    <location>
        <begin position="484"/>
        <end position="493"/>
    </location>
</feature>
<accession>A0A812MWQ2</accession>
<organism evidence="2 3">
    <name type="scientific">Symbiodinium pilosum</name>
    <name type="common">Dinoflagellate</name>
    <dbReference type="NCBI Taxonomy" id="2952"/>
    <lineage>
        <taxon>Eukaryota</taxon>
        <taxon>Sar</taxon>
        <taxon>Alveolata</taxon>
        <taxon>Dinophyceae</taxon>
        <taxon>Suessiales</taxon>
        <taxon>Symbiodiniaceae</taxon>
        <taxon>Symbiodinium</taxon>
    </lineage>
</organism>
<dbReference type="Proteomes" id="UP000649617">
    <property type="component" value="Unassembled WGS sequence"/>
</dbReference>